<feature type="transmembrane region" description="Helical" evidence="1">
    <location>
        <begin position="177"/>
        <end position="204"/>
    </location>
</feature>
<gene>
    <name evidence="3" type="ORF">F3J40_23875</name>
</gene>
<evidence type="ECO:0000313" key="3">
    <source>
        <dbReference type="EMBL" id="NIF24615.1"/>
    </source>
</evidence>
<keyword evidence="1" id="KW-0472">Membrane</keyword>
<name>A0ABX0RH09_9GAMM</name>
<keyword evidence="3" id="KW-0012">Acyltransferase</keyword>
<dbReference type="PANTHER" id="PTHR23028:SF134">
    <property type="entry name" value="PUTATIVE (AFU_ORTHOLOGUE AFUA_4G08520)-RELATED"/>
    <property type="match status" value="1"/>
</dbReference>
<feature type="transmembrane region" description="Helical" evidence="1">
    <location>
        <begin position="54"/>
        <end position="77"/>
    </location>
</feature>
<feature type="domain" description="Acyltransferase 3" evidence="2">
    <location>
        <begin position="5"/>
        <end position="343"/>
    </location>
</feature>
<evidence type="ECO:0000259" key="2">
    <source>
        <dbReference type="Pfam" id="PF01757"/>
    </source>
</evidence>
<keyword evidence="1" id="KW-1133">Transmembrane helix</keyword>
<feature type="transmembrane region" description="Helical" evidence="1">
    <location>
        <begin position="97"/>
        <end position="115"/>
    </location>
</feature>
<protein>
    <submittedName>
        <fullName evidence="3">Acyltransferase</fullName>
    </submittedName>
</protein>
<dbReference type="PANTHER" id="PTHR23028">
    <property type="entry name" value="ACETYLTRANSFERASE"/>
    <property type="match status" value="1"/>
</dbReference>
<reference evidence="3 4" key="1">
    <citation type="journal article" date="2019" name="bioRxiv">
        <title>Bacteria contribute to plant secondary compound degradation in a generalist herbivore system.</title>
        <authorList>
            <person name="Francoeur C.B."/>
            <person name="Khadempour L."/>
            <person name="Moreira-Soto R.D."/>
            <person name="Gotting K."/>
            <person name="Book A.J."/>
            <person name="Pinto-Tomas A.A."/>
            <person name="Keefover-Ring K."/>
            <person name="Currie C.R."/>
        </authorList>
    </citation>
    <scope>NUCLEOTIDE SEQUENCE [LARGE SCALE GENOMIC DNA]</scope>
    <source>
        <strain evidence="3">Acro-835</strain>
    </source>
</reference>
<sequence>MNKISYLEGLRGLSCFIVIIDHCINSFKPDLRYTSLSDTGGIIRRLFAWTPLNIIYSGIAPVCIFFILSGFVLSMRFNNSKSNDAIYQGVIKRYPRLIVPILIATMFMYVAFSLLQTMTNFKSDLEFSKVIAEAIYFAPFEHIQLSNYALWTISFEIYGSLIVFSLLAIFGRSCYRIHFYSLIFLFLYLQSSYYSLFIFGMILNDLYVRNSINIPSLFRLFIFFIGLLLVTSPYPREGVDLYSGVYSYMKIFNSNNYNQLYHQLMLTGSSLIFISVLGSQLSERTLNQNIFLFLGKISFPLYILHVTIISMVAYYLHDYYEEITILMFIVATVLTIMICFALSVLFEKYIDVPAINLSNVIARKLS</sequence>
<comment type="caution">
    <text evidence="3">The sequence shown here is derived from an EMBL/GenBank/DDBJ whole genome shotgun (WGS) entry which is preliminary data.</text>
</comment>
<feature type="transmembrane region" description="Helical" evidence="1">
    <location>
        <begin position="148"/>
        <end position="171"/>
    </location>
</feature>
<evidence type="ECO:0000313" key="4">
    <source>
        <dbReference type="Proteomes" id="UP001515683"/>
    </source>
</evidence>
<dbReference type="RefSeq" id="WP_167018612.1">
    <property type="nucleotide sequence ID" value="NZ_VWXF01000017.1"/>
</dbReference>
<dbReference type="Proteomes" id="UP001515683">
    <property type="component" value="Unassembled WGS sequence"/>
</dbReference>
<dbReference type="GO" id="GO:0016746">
    <property type="term" value="F:acyltransferase activity"/>
    <property type="evidence" value="ECO:0007669"/>
    <property type="project" value="UniProtKB-KW"/>
</dbReference>
<dbReference type="InterPro" id="IPR050879">
    <property type="entry name" value="Acyltransferase_3"/>
</dbReference>
<evidence type="ECO:0000256" key="1">
    <source>
        <dbReference type="SAM" id="Phobius"/>
    </source>
</evidence>
<keyword evidence="3" id="KW-0808">Transferase</keyword>
<proteinExistence type="predicted"/>
<organism evidence="3 4">
    <name type="scientific">Candidatus Pantoea multigeneris</name>
    <dbReference type="NCBI Taxonomy" id="2608357"/>
    <lineage>
        <taxon>Bacteria</taxon>
        <taxon>Pseudomonadati</taxon>
        <taxon>Pseudomonadota</taxon>
        <taxon>Gammaproteobacteria</taxon>
        <taxon>Enterobacterales</taxon>
        <taxon>Erwiniaceae</taxon>
        <taxon>Pantoea</taxon>
    </lineage>
</organism>
<dbReference type="Pfam" id="PF01757">
    <property type="entry name" value="Acyl_transf_3"/>
    <property type="match status" value="1"/>
</dbReference>
<feature type="transmembrane region" description="Helical" evidence="1">
    <location>
        <begin position="260"/>
        <end position="278"/>
    </location>
</feature>
<accession>A0ABX0RH09</accession>
<feature type="transmembrane region" description="Helical" evidence="1">
    <location>
        <begin position="216"/>
        <end position="234"/>
    </location>
</feature>
<keyword evidence="4" id="KW-1185">Reference proteome</keyword>
<feature type="transmembrane region" description="Helical" evidence="1">
    <location>
        <begin position="323"/>
        <end position="346"/>
    </location>
</feature>
<feature type="transmembrane region" description="Helical" evidence="1">
    <location>
        <begin position="290"/>
        <end position="317"/>
    </location>
</feature>
<dbReference type="EMBL" id="VWXF01000017">
    <property type="protein sequence ID" value="NIF24615.1"/>
    <property type="molecule type" value="Genomic_DNA"/>
</dbReference>
<dbReference type="InterPro" id="IPR002656">
    <property type="entry name" value="Acyl_transf_3_dom"/>
</dbReference>
<keyword evidence="1" id="KW-0812">Transmembrane</keyword>